<evidence type="ECO:0000313" key="6">
    <source>
        <dbReference type="Proteomes" id="UP001176021"/>
    </source>
</evidence>
<evidence type="ECO:0000259" key="4">
    <source>
        <dbReference type="PROSITE" id="PS51900"/>
    </source>
</evidence>
<proteinExistence type="inferred from homology"/>
<keyword evidence="2 3" id="KW-0238">DNA-binding</keyword>
<organism evidence="5 6">
    <name type="scientific">Desulfosporosinus nitroreducens</name>
    <dbReference type="NCBI Taxonomy" id="2018668"/>
    <lineage>
        <taxon>Bacteria</taxon>
        <taxon>Bacillati</taxon>
        <taxon>Bacillota</taxon>
        <taxon>Clostridia</taxon>
        <taxon>Eubacteriales</taxon>
        <taxon>Desulfitobacteriaceae</taxon>
        <taxon>Desulfosporosinus</taxon>
    </lineage>
</organism>
<gene>
    <name evidence="5" type="ORF">M8H41_17470</name>
</gene>
<keyword evidence="6" id="KW-1185">Reference proteome</keyword>
<evidence type="ECO:0000256" key="2">
    <source>
        <dbReference type="ARBA" id="ARBA00023125"/>
    </source>
</evidence>
<accession>A0ABT8QVW6</accession>
<dbReference type="EMBL" id="JAMJEV010000016">
    <property type="protein sequence ID" value="MDO0824629.1"/>
    <property type="molecule type" value="Genomic_DNA"/>
</dbReference>
<sequence>MHESVKNFYDLFAQEEIITHKAVNNLIYNLIPELSYREHYKNLLIKVTEELKLKGYSEETQKSYLGHIRRFLLYSNKDSNLLSKEDIRKYLMYLLDEKEKSHSYANQVISAIRFLFINILRKEIEIFVVRKGNYPKVPSGIPLNC</sequence>
<evidence type="ECO:0000256" key="1">
    <source>
        <dbReference type="ARBA" id="ARBA00008857"/>
    </source>
</evidence>
<evidence type="ECO:0000256" key="3">
    <source>
        <dbReference type="PROSITE-ProRule" id="PRU01248"/>
    </source>
</evidence>
<evidence type="ECO:0000313" key="5">
    <source>
        <dbReference type="EMBL" id="MDO0824629.1"/>
    </source>
</evidence>
<dbReference type="InterPro" id="IPR044068">
    <property type="entry name" value="CB"/>
</dbReference>
<name>A0ABT8QVW6_9FIRM</name>
<dbReference type="Proteomes" id="UP001176021">
    <property type="component" value="Unassembled WGS sequence"/>
</dbReference>
<dbReference type="Gene3D" id="1.10.150.130">
    <property type="match status" value="1"/>
</dbReference>
<comment type="similarity">
    <text evidence="1">Belongs to the 'phage' integrase family.</text>
</comment>
<comment type="caution">
    <text evidence="5">The sequence shown here is derived from an EMBL/GenBank/DDBJ whole genome shotgun (WGS) entry which is preliminary data.</text>
</comment>
<dbReference type="RefSeq" id="WP_302049496.1">
    <property type="nucleotide sequence ID" value="NZ_JAMJEV010000016.1"/>
</dbReference>
<feature type="domain" description="Core-binding (CB)" evidence="4">
    <location>
        <begin position="31"/>
        <end position="120"/>
    </location>
</feature>
<dbReference type="PROSITE" id="PS51900">
    <property type="entry name" value="CB"/>
    <property type="match status" value="1"/>
</dbReference>
<reference evidence="5" key="1">
    <citation type="submission" date="2022-05" db="EMBL/GenBank/DDBJ databases">
        <title>Expanded diversity of anoxic marine methylotrophy in a Black Sea sulfate reducing microorganism.</title>
        <authorList>
            <person name="Fischer P.Q."/>
            <person name="Stams A.J.M."/>
            <person name="Villanueva L."/>
            <person name="Sousa D.Z."/>
        </authorList>
    </citation>
    <scope>NUCLEOTIDE SEQUENCE</scope>
    <source>
        <strain evidence="5">P130</strain>
    </source>
</reference>
<dbReference type="Pfam" id="PF13495">
    <property type="entry name" value="Phage_int_SAM_4"/>
    <property type="match status" value="1"/>
</dbReference>
<protein>
    <submittedName>
        <fullName evidence="5">Phage integrase N-terminal SAM-like domain-containing protein</fullName>
    </submittedName>
</protein>
<dbReference type="InterPro" id="IPR004107">
    <property type="entry name" value="Integrase_SAM-like_N"/>
</dbReference>
<dbReference type="InterPro" id="IPR010998">
    <property type="entry name" value="Integrase_recombinase_N"/>
</dbReference>